<evidence type="ECO:0000313" key="2">
    <source>
        <dbReference type="Proteomes" id="UP000509702"/>
    </source>
</evidence>
<dbReference type="EMBL" id="CP054621">
    <property type="protein sequence ID" value="QKS54319.1"/>
    <property type="molecule type" value="Genomic_DNA"/>
</dbReference>
<keyword evidence="2" id="KW-1185">Reference proteome</keyword>
<protein>
    <recommendedName>
        <fullName evidence="3">Core-binding (CB) domain-containing protein</fullName>
    </recommendedName>
</protein>
<sequence length="612" mass="67154">MAKVSLHNRRVSFAAVDDAPPQPRPTVAGVRFKAVFSGGRSAPIDLTSYPLPAIAAAAATILWEETQPGGSLRSPGSVSQITQSLARFADFLGACYARDPALTTLGAIVTDDVDAFDDYLHTRFGSASRMSWVRMQAFRQFLEIAHRHGHIGDHIKPRLAYVSRHGKGKSTPIDGYSPYVAAQLREASARDIERVVARITVDGEARTARGCNPDVNGWTNADNIVWHFANRGLVRAQHPLVSKVKVHTGFTCLELILQAHLDIDDVLAFTVLLSLSTGLPIECVRSLGADCLRNEGNGYADLCYVKRRAGRDTEMTKRVRCDAPMSPGWLVLVVQRLTQRSRQLADDDVRGWLFIGYNKGEIGRLIVWAAGPTKCSALRRFCERHAIVGDDGARLPYIILQRLRKTHKSERYRKVNGHLADFADDHTRSVAATNYADIPSMRPLHEATIEAGLTAAYDAAFAPVILDGVSEQRLQANPRQVADDVGKDATAMESVARGETDVWLAGCLGFDHSPHGAQGKPCPTPVWGCLECGNAVITASKLPALLAFLDHMLGKRQQMNLAAWTERFGRAYLRITEQILPRFPTHDIVVAKAIAESDTHLVWLPAELTMAP</sequence>
<dbReference type="AlphaFoldDB" id="A0A6N1ASG3"/>
<dbReference type="Proteomes" id="UP000509702">
    <property type="component" value="Plasmid unnamed6"/>
</dbReference>
<keyword evidence="1" id="KW-0614">Plasmid</keyword>
<organism evidence="1 2">
    <name type="scientific">Azospirillum oryzae</name>
    <dbReference type="NCBI Taxonomy" id="286727"/>
    <lineage>
        <taxon>Bacteria</taxon>
        <taxon>Pseudomonadati</taxon>
        <taxon>Pseudomonadota</taxon>
        <taxon>Alphaproteobacteria</taxon>
        <taxon>Rhodospirillales</taxon>
        <taxon>Azospirillaceae</taxon>
        <taxon>Azospirillum</taxon>
    </lineage>
</organism>
<dbReference type="KEGG" id="aoz:HUE56_28105"/>
<accession>A0A6N1ASG3</accession>
<dbReference type="OrthoDB" id="7395781at2"/>
<proteinExistence type="predicted"/>
<evidence type="ECO:0000313" key="1">
    <source>
        <dbReference type="EMBL" id="QKS54319.1"/>
    </source>
</evidence>
<reference evidence="1 2" key="1">
    <citation type="submission" date="2020-06" db="EMBL/GenBank/DDBJ databases">
        <title>Complete genome of Azosprillum oryzae KACC14407.</title>
        <authorList>
            <person name="Kim M."/>
            <person name="Park Y.-J."/>
            <person name="Shin J.-H."/>
        </authorList>
    </citation>
    <scope>NUCLEOTIDE SEQUENCE [LARGE SCALE GENOMIC DNA]</scope>
    <source>
        <strain evidence="1 2">KACC 14407</strain>
        <plasmid evidence="1 2">unnamed6</plasmid>
    </source>
</reference>
<gene>
    <name evidence="1" type="ORF">HUE56_28105</name>
</gene>
<dbReference type="RefSeq" id="WP_149201491.1">
    <property type="nucleotide sequence ID" value="NZ_BSOV01000011.1"/>
</dbReference>
<evidence type="ECO:0008006" key="3">
    <source>
        <dbReference type="Google" id="ProtNLM"/>
    </source>
</evidence>
<name>A0A6N1ASG3_9PROT</name>
<geneLocation type="plasmid" evidence="1 2">
    <name>unnamed6</name>
</geneLocation>